<evidence type="ECO:0000256" key="5">
    <source>
        <dbReference type="SAM" id="Coils"/>
    </source>
</evidence>
<comment type="function">
    <text evidence="1">Involved in DNA recombination.</text>
</comment>
<organism evidence="7">
    <name type="scientific">Pasteurella multocida</name>
    <dbReference type="NCBI Taxonomy" id="747"/>
    <lineage>
        <taxon>Bacteria</taxon>
        <taxon>Pseudomonadati</taxon>
        <taxon>Pseudomonadota</taxon>
        <taxon>Gammaproteobacteria</taxon>
        <taxon>Pasteurellales</taxon>
        <taxon>Pasteurellaceae</taxon>
        <taxon>Pasteurella</taxon>
    </lineage>
</organism>
<dbReference type="Gene3D" id="1.10.287.1490">
    <property type="match status" value="1"/>
</dbReference>
<dbReference type="Pfam" id="PF02646">
    <property type="entry name" value="RmuC"/>
    <property type="match status" value="1"/>
</dbReference>
<name>A0A126QDZ6_PASMD</name>
<dbReference type="PANTHER" id="PTHR30563">
    <property type="entry name" value="DNA RECOMBINATION PROTEIN RMUC"/>
    <property type="match status" value="1"/>
</dbReference>
<keyword evidence="4" id="KW-0233">DNA recombination</keyword>
<keyword evidence="6" id="KW-0812">Transmembrane</keyword>
<dbReference type="InterPro" id="IPR003798">
    <property type="entry name" value="DNA_recombination_RmuC"/>
</dbReference>
<proteinExistence type="inferred from homology"/>
<evidence type="ECO:0000313" key="7">
    <source>
        <dbReference type="EMBL" id="AMK08030.1"/>
    </source>
</evidence>
<accession>A0A126QDZ6</accession>
<feature type="transmembrane region" description="Helical" evidence="6">
    <location>
        <begin position="12"/>
        <end position="32"/>
    </location>
</feature>
<feature type="coiled-coil region" evidence="5">
    <location>
        <begin position="38"/>
        <end position="191"/>
    </location>
</feature>
<dbReference type="PROSITE" id="PS51257">
    <property type="entry name" value="PROKAR_LIPOPROTEIN"/>
    <property type="match status" value="1"/>
</dbReference>
<keyword evidence="3 5" id="KW-0175">Coiled coil</keyword>
<evidence type="ECO:0000256" key="2">
    <source>
        <dbReference type="ARBA" id="ARBA00009840"/>
    </source>
</evidence>
<dbReference type="SUPFAM" id="SSF90257">
    <property type="entry name" value="Myosin rod fragments"/>
    <property type="match status" value="1"/>
</dbReference>
<dbReference type="GO" id="GO:0006310">
    <property type="term" value="P:DNA recombination"/>
    <property type="evidence" value="ECO:0007669"/>
    <property type="project" value="UniProtKB-KW"/>
</dbReference>
<dbReference type="PANTHER" id="PTHR30563:SF0">
    <property type="entry name" value="DNA RECOMBINATION PROTEIN RMUC"/>
    <property type="match status" value="1"/>
</dbReference>
<dbReference type="EMBL" id="KP660191">
    <property type="protein sequence ID" value="AMK08030.1"/>
    <property type="molecule type" value="Genomic_DNA"/>
</dbReference>
<dbReference type="AlphaFoldDB" id="A0A126QDZ6"/>
<evidence type="ECO:0000256" key="3">
    <source>
        <dbReference type="ARBA" id="ARBA00023054"/>
    </source>
</evidence>
<comment type="similarity">
    <text evidence="2">Belongs to the RmuC family.</text>
</comment>
<keyword evidence="6" id="KW-0472">Membrane</keyword>
<protein>
    <submittedName>
        <fullName evidence="7">PM1267 protein</fullName>
    </submittedName>
</protein>
<gene>
    <name evidence="7" type="primary">PM1267</name>
</gene>
<keyword evidence="6" id="KW-1133">Transmembrane helix</keyword>
<reference evidence="7" key="1">
    <citation type="submission" date="2015-01" db="EMBL/GenBank/DDBJ databases">
        <title>Draft genome sequence of Pasteurella multocida isolated from alpaca pneumonia.</title>
        <authorList>
            <person name="Maturrano L."/>
            <person name="Hurtado R."/>
            <person name="Allasi N."/>
            <person name="Juscamayta E."/>
            <person name="Fernandez D."/>
            <person name="Maximiliano J."/>
            <person name="Rimac R."/>
            <person name="Rosadio R."/>
        </authorList>
    </citation>
    <scope>NUCLEOTIDE SEQUENCE</scope>
    <source>
        <strain evidence="7">UNMSM</strain>
    </source>
</reference>
<evidence type="ECO:0000256" key="1">
    <source>
        <dbReference type="ARBA" id="ARBA00003416"/>
    </source>
</evidence>
<sequence>MVNRMSELTTTQYLLIIAVLIISCVVLFFISARRQRDSQELQQDLNKTIEDFNQLLSKFEAVQQAKNQLEQHVVKYQTTAEGLQVRLIERDDKLAYLQKELDEEQARHNDIAEKITALKERFGIASAQAESLAKQLEHSQANFTRKEQENQELVAKLTALSQELTELKTTLSEKEKHFAEQQQHIEQSKQQLSTEFQNLANRILDEKSRSFSQSNQTALDSLLKPFREQIEGFQKRVNEIHSESVKGNAGLEAEIKKVLEIGLNMSQQADNLTSALKGEKKTLGNWGEVQLERALQLAGLLEGEHYSAQAHFKDGEGKHNYPDFVLNLPDNKHLIIDSKMSLVAYESAVNAEDDLKRQNKLREHIKAIKNHIDDLSRKDYSNLIGMRSPNFVLMFIAVEPAYIEAMKMDPTLFNYGYEKNVILVSHTTLMPILRTVANLWRIERGNAEAKEISARAGDIYNQICVIAERLGKLGNTLSSASSHYNSTVTALVGQQGLVGKVERFKDLSAKANKTMPNVELLHHAVESERLDVIKADTPEAQPQKDNTAQ</sequence>
<evidence type="ECO:0000256" key="4">
    <source>
        <dbReference type="ARBA" id="ARBA00023172"/>
    </source>
</evidence>
<evidence type="ECO:0000256" key="6">
    <source>
        <dbReference type="SAM" id="Phobius"/>
    </source>
</evidence>